<feature type="region of interest" description="Disordered" evidence="7">
    <location>
        <begin position="442"/>
        <end position="490"/>
    </location>
</feature>
<dbReference type="PANTHER" id="PTHR17039:SF0">
    <property type="entry name" value="U3 SMALL NUCLEOLAR RIBONUCLEOPROTEIN PROTEIN MPP10"/>
    <property type="match status" value="1"/>
</dbReference>
<keyword evidence="5" id="KW-0687">Ribonucleoprotein</keyword>
<proteinExistence type="inferred from homology"/>
<feature type="compositionally biased region" description="Acidic residues" evidence="7">
    <location>
        <begin position="106"/>
        <end position="115"/>
    </location>
</feature>
<protein>
    <submittedName>
        <fullName evidence="9">Ipi1_N domain-containing protein</fullName>
    </submittedName>
</protein>
<dbReference type="InterPro" id="IPR011989">
    <property type="entry name" value="ARM-like"/>
</dbReference>
<feature type="compositionally biased region" description="Basic and acidic residues" evidence="7">
    <location>
        <begin position="442"/>
        <end position="452"/>
    </location>
</feature>
<reference evidence="9" key="1">
    <citation type="submission" date="2019-12" db="UniProtKB">
        <authorList>
            <consortium name="WormBaseParasite"/>
        </authorList>
    </citation>
    <scope>IDENTIFICATION</scope>
</reference>
<dbReference type="Gene3D" id="1.25.10.10">
    <property type="entry name" value="Leucine-rich Repeat Variant"/>
    <property type="match status" value="1"/>
</dbReference>
<keyword evidence="4" id="KW-0539">Nucleus</keyword>
<feature type="compositionally biased region" description="Basic residues" evidence="7">
    <location>
        <begin position="463"/>
        <end position="480"/>
    </location>
</feature>
<dbReference type="GO" id="GO:0006364">
    <property type="term" value="P:rRNA processing"/>
    <property type="evidence" value="ECO:0007669"/>
    <property type="project" value="UniProtKB-KW"/>
</dbReference>
<comment type="subcellular location">
    <subcellularLocation>
        <location evidence="1">Nucleus</location>
        <location evidence="1">Nucleolus</location>
    </subcellularLocation>
</comment>
<dbReference type="InterPro" id="IPR016024">
    <property type="entry name" value="ARM-type_fold"/>
</dbReference>
<organism evidence="8 9">
    <name type="scientific">Trichuris muris</name>
    <name type="common">Mouse whipworm</name>
    <dbReference type="NCBI Taxonomy" id="70415"/>
    <lineage>
        <taxon>Eukaryota</taxon>
        <taxon>Metazoa</taxon>
        <taxon>Ecdysozoa</taxon>
        <taxon>Nematoda</taxon>
        <taxon>Enoplea</taxon>
        <taxon>Dorylaimia</taxon>
        <taxon>Trichinellida</taxon>
        <taxon>Trichuridae</taxon>
        <taxon>Trichuris</taxon>
    </lineage>
</organism>
<dbReference type="GO" id="GO:0034457">
    <property type="term" value="C:Mpp10 complex"/>
    <property type="evidence" value="ECO:0007669"/>
    <property type="project" value="InterPro"/>
</dbReference>
<dbReference type="GO" id="GO:0005732">
    <property type="term" value="C:sno(s)RNA-containing ribonucleoprotein complex"/>
    <property type="evidence" value="ECO:0007669"/>
    <property type="project" value="InterPro"/>
</dbReference>
<evidence type="ECO:0000256" key="4">
    <source>
        <dbReference type="ARBA" id="ARBA00023242"/>
    </source>
</evidence>
<dbReference type="WBParaSite" id="TMUE_2000008308.1">
    <property type="protein sequence ID" value="TMUE_2000008308.1"/>
    <property type="gene ID" value="WBGene00294184"/>
</dbReference>
<keyword evidence="2" id="KW-0690">Ribosome biogenesis</keyword>
<dbReference type="Pfam" id="PF04006">
    <property type="entry name" value="Mpp10"/>
    <property type="match status" value="1"/>
</dbReference>
<dbReference type="SUPFAM" id="SSF48371">
    <property type="entry name" value="ARM repeat"/>
    <property type="match status" value="1"/>
</dbReference>
<evidence type="ECO:0000256" key="6">
    <source>
        <dbReference type="ARBA" id="ARBA00029455"/>
    </source>
</evidence>
<evidence type="ECO:0000256" key="3">
    <source>
        <dbReference type="ARBA" id="ARBA00022552"/>
    </source>
</evidence>
<dbReference type="PANTHER" id="PTHR17039">
    <property type="entry name" value="U3 SMALL NUCLEOLAR RIBONUCLEOPROTEIN PROTEIN MPP10"/>
    <property type="match status" value="1"/>
</dbReference>
<evidence type="ECO:0000313" key="9">
    <source>
        <dbReference type="WBParaSite" id="TMUE_2000008308.1"/>
    </source>
</evidence>
<name>A0A5S6QM79_TRIMR</name>
<evidence type="ECO:0000313" key="8">
    <source>
        <dbReference type="Proteomes" id="UP000046395"/>
    </source>
</evidence>
<evidence type="ECO:0000256" key="7">
    <source>
        <dbReference type="SAM" id="MobiDB-lite"/>
    </source>
</evidence>
<evidence type="ECO:0000256" key="2">
    <source>
        <dbReference type="ARBA" id="ARBA00022517"/>
    </source>
</evidence>
<sequence>MASFAWRQFLNFADDLTIFISSSNKESFARLRVAYKEVYDLFKELERPQSTENAESALPSLLVDGCADEQIWQQVELLNSENLKLRAHEIETTSVRLNAFEHGDGADEEDFEESSSEQSDNGFVDFDGSDVELNGSSEVAKGTRAVPSKGCRQSVVDDQFFSLDEMEQFADAPENNDVRNEVFDECRFFGEDDDNSSDQGVYYHHFFDPPEVKKTKTTGKKRVTFADEAEHRDLSYCSSDERFDHGENGIVRSSFELQQKRLKDRVAHLEEENLAPKPWELVGEVSGLSRPENSLLDKTLLFDRATRLPPTITPESTEKVEAIIKRRVKDRRKTKPVNDLGIYKNELILDQQKSKLSLSQIYEQEYMKRTEKLEEERQCPAHEEIRKLLKDLFFKLDALTNFHYTPRPPIPEFAIVSNMPSIVMEEVAPVTVSDATMLAPEEVKKKESHEPSAPEENTETDRKRIRRKVKKMQSLRCKKQQSKDETRKRARVPNDKMQLLRKVGTVKKAMAFAGKNTMSSCEFFDRLTAQNLLSNGTSLIKRAVRVFMGKSKAKTKRRREDFQKVKIRVGRKLTKQNDTKVDFKVKKIVLPSQTNSWNESAVRTSCGLSLEDCSRLLTHNSMSKRRVALTGVMELLSMDSSLSSSHLSKLLECALPALTAPDTVVRELASSVMSVLMGLVTSRQLSSYFPLIAGHLCYGITHIDVPVKIVSAEILDCILEKHPFFLRSCSKRMIRVFVELYIPCHSDSCSEEKVGLLISDKLLNENQKIRMLKSLLTFLQVLLLPSEEKEEDEVTFCGPFGYSLDDSLNADDVTGEVDVQTLLLESGPTVLKSLLSFWLEVTCPEKELRSSEAGFNEDQLKTMALILRTLNILVDYYCTYPMTKHMQKRFAKVLNPNAMGKMGAVFPIRRSGRSEKFGEQIRRNARDVCIDLNTALCRLSVACERLTGERCFSLRTSNTYLCHLLDAKKCSLEQLKAILHVLTVDQRADLELITWLLKFFISNRASITVKCHLLAFINEYNVFDLHSLMDVDFLLCLLKLENSLQADHAEKWRIDQTLVELLEKVLRFGRPEQEVKRVIERIWCALLRTVPSFSLNLRRRCFALAFRLSPFNGITFAELTEFMAKQCNLDDAGFLFEMILRSYNDCLVDCDIDQLADLLSFLTVFVCGHSDDIMEGRSNRMEGCFAIEHSCIPPLHYWLEMKRIFSSWLSSGTFGDTIERVIMVALTMWAHGRSSLSAAQALCISLWSQSVPSTGNQSQPLLRILWDTLCYLNGIEDVHPDYIELKRWKNCIASHLMVPSALLAVLESSFELSDCWSEEQWENTLDLLVYLIHQFPSRGAPDLLAEVGKMHSAHFSYTVAIWVL</sequence>
<comment type="similarity">
    <text evidence="6">Belongs to the MPP10 family.</text>
</comment>
<dbReference type="STRING" id="70415.A0A5S6QM79"/>
<evidence type="ECO:0000256" key="1">
    <source>
        <dbReference type="ARBA" id="ARBA00004604"/>
    </source>
</evidence>
<keyword evidence="3" id="KW-0698">rRNA processing</keyword>
<evidence type="ECO:0000256" key="5">
    <source>
        <dbReference type="ARBA" id="ARBA00023274"/>
    </source>
</evidence>
<feature type="region of interest" description="Disordered" evidence="7">
    <location>
        <begin position="105"/>
        <end position="127"/>
    </location>
</feature>
<accession>A0A5S6QM79</accession>
<dbReference type="GO" id="GO:0032040">
    <property type="term" value="C:small-subunit processome"/>
    <property type="evidence" value="ECO:0007669"/>
    <property type="project" value="TreeGrafter"/>
</dbReference>
<keyword evidence="8" id="KW-1185">Reference proteome</keyword>
<dbReference type="InterPro" id="IPR012173">
    <property type="entry name" value="Mpp10"/>
</dbReference>
<dbReference type="Proteomes" id="UP000046395">
    <property type="component" value="Unassembled WGS sequence"/>
</dbReference>